<feature type="transmembrane region" description="Helical" evidence="1">
    <location>
        <begin position="165"/>
        <end position="184"/>
    </location>
</feature>
<dbReference type="SMART" id="SM00014">
    <property type="entry name" value="acidPPc"/>
    <property type="match status" value="1"/>
</dbReference>
<dbReference type="CDD" id="cd03392">
    <property type="entry name" value="PAP2_like_2"/>
    <property type="match status" value="1"/>
</dbReference>
<dbReference type="SUPFAM" id="SSF48317">
    <property type="entry name" value="Acid phosphatase/Vanadium-dependent haloperoxidase"/>
    <property type="match status" value="1"/>
</dbReference>
<reference evidence="3 4" key="1">
    <citation type="submission" date="2020-06" db="EMBL/GenBank/DDBJ databases">
        <title>Taxonomy, biology and ecology of Rhodococcus bacteria occurring in California pistachio and other woody hosts as revealed by genome sequence analyses.</title>
        <authorList>
            <person name="Gai Y."/>
            <person name="Riely B."/>
        </authorList>
    </citation>
    <scope>NUCLEOTIDE SEQUENCE [LARGE SCALE GENOMIC DNA]</scope>
    <source>
        <strain evidence="3 4">BP-284</strain>
    </source>
</reference>
<feature type="transmembrane region" description="Helical" evidence="1">
    <location>
        <begin position="140"/>
        <end position="159"/>
    </location>
</feature>
<feature type="transmembrane region" description="Helical" evidence="1">
    <location>
        <begin position="97"/>
        <end position="120"/>
    </location>
</feature>
<dbReference type="InterPro" id="IPR000326">
    <property type="entry name" value="PAP2/HPO"/>
</dbReference>
<dbReference type="EMBL" id="JABUKG010000016">
    <property type="protein sequence ID" value="MBY6322112.1"/>
    <property type="molecule type" value="Genomic_DNA"/>
</dbReference>
<evidence type="ECO:0000313" key="4">
    <source>
        <dbReference type="Proteomes" id="UP001520140"/>
    </source>
</evidence>
<keyword evidence="1" id="KW-0812">Transmembrane</keyword>
<comment type="caution">
    <text evidence="3">The sequence shown here is derived from an EMBL/GenBank/DDBJ whole genome shotgun (WGS) entry which is preliminary data.</text>
</comment>
<dbReference type="InterPro" id="IPR036938">
    <property type="entry name" value="PAP2/HPO_sf"/>
</dbReference>
<dbReference type="Proteomes" id="UP001520140">
    <property type="component" value="Unassembled WGS sequence"/>
</dbReference>
<feature type="domain" description="Phosphatidic acid phosphatase type 2/haloperoxidase" evidence="2">
    <location>
        <begin position="55"/>
        <end position="180"/>
    </location>
</feature>
<evidence type="ECO:0000259" key="2">
    <source>
        <dbReference type="SMART" id="SM00014"/>
    </source>
</evidence>
<dbReference type="PANTHER" id="PTHR14969">
    <property type="entry name" value="SPHINGOSINE-1-PHOSPHATE PHOSPHOHYDROLASE"/>
    <property type="match status" value="1"/>
</dbReference>
<dbReference type="Pfam" id="PF01569">
    <property type="entry name" value="PAP2"/>
    <property type="match status" value="1"/>
</dbReference>
<feature type="transmembrane region" description="Helical" evidence="1">
    <location>
        <begin position="23"/>
        <end position="48"/>
    </location>
</feature>
<evidence type="ECO:0000256" key="1">
    <source>
        <dbReference type="SAM" id="Phobius"/>
    </source>
</evidence>
<keyword evidence="4" id="KW-1185">Reference proteome</keyword>
<keyword evidence="1" id="KW-0472">Membrane</keyword>
<dbReference type="PANTHER" id="PTHR14969:SF13">
    <property type="entry name" value="AT30094P"/>
    <property type="match status" value="1"/>
</dbReference>
<evidence type="ECO:0000313" key="3">
    <source>
        <dbReference type="EMBL" id="MBY6322112.1"/>
    </source>
</evidence>
<name>A0ABS7NVP1_9NOCA</name>
<keyword evidence="1" id="KW-1133">Transmembrane helix</keyword>
<proteinExistence type="predicted"/>
<gene>
    <name evidence="3" type="ORF">HQ605_14890</name>
</gene>
<sequence length="195" mass="20592">MNGLDTAVLTWMVDHRTPWVTDVMTVVTTVGNTVGVAVLTVILAAIVWRRGSRRAALATLAVMLLGWGLMNGIKYAVRRTRPPTPERLVDLSTWSFPSGHAMMSAMVAAVAIVLIGRGLLARRSVGSPGDRARKRGRAAAAVLTAATLLIGFSRLYLGAHWCTDVLAGWALGALWGTLALRASLSGAATSSDTVT</sequence>
<feature type="transmembrane region" description="Helical" evidence="1">
    <location>
        <begin position="55"/>
        <end position="77"/>
    </location>
</feature>
<dbReference type="Gene3D" id="1.20.144.10">
    <property type="entry name" value="Phosphatidic acid phosphatase type 2/haloperoxidase"/>
    <property type="match status" value="2"/>
</dbReference>
<organism evidence="3 4">
    <name type="scientific">Rhodococcoides kroppenstedtii</name>
    <dbReference type="NCBI Taxonomy" id="293050"/>
    <lineage>
        <taxon>Bacteria</taxon>
        <taxon>Bacillati</taxon>
        <taxon>Actinomycetota</taxon>
        <taxon>Actinomycetes</taxon>
        <taxon>Mycobacteriales</taxon>
        <taxon>Nocardiaceae</taxon>
        <taxon>Rhodococcoides</taxon>
    </lineage>
</organism>
<protein>
    <submittedName>
        <fullName evidence="3">Phosphatase PAP2 family protein</fullName>
    </submittedName>
</protein>
<accession>A0ABS7NVP1</accession>